<sequence>MNTQESAKLFECLSSPVRLDIFSLLIRYGSEGLVAGQIASELNLPATNLSFHLKTLTYANLVSVQQEGRFLRYRANLALMKALAGFLTNQCCLATPNEDCSTNT</sequence>
<evidence type="ECO:0000259" key="4">
    <source>
        <dbReference type="PROSITE" id="PS50987"/>
    </source>
</evidence>
<reference evidence="5 6" key="1">
    <citation type="submission" date="2020-03" db="EMBL/GenBank/DDBJ databases">
        <title>Complete genome sequence of Orbus sp. IPMB12 (BCRC 80908).</title>
        <authorList>
            <person name="Lo W.-S."/>
            <person name="Chang T.-H."/>
            <person name="Kuo C.-H."/>
        </authorList>
    </citation>
    <scope>NUCLEOTIDE SEQUENCE [LARGE SCALE GENOMIC DNA]</scope>
    <source>
        <strain evidence="5 6">IPMB12</strain>
    </source>
</reference>
<dbReference type="AlphaFoldDB" id="A0A6G9IAZ7"/>
<dbReference type="GO" id="GO:0003677">
    <property type="term" value="F:DNA binding"/>
    <property type="evidence" value="ECO:0007669"/>
    <property type="project" value="UniProtKB-KW"/>
</dbReference>
<evidence type="ECO:0000256" key="2">
    <source>
        <dbReference type="ARBA" id="ARBA00023125"/>
    </source>
</evidence>
<keyword evidence="3" id="KW-0804">Transcription</keyword>
<dbReference type="InterPro" id="IPR036388">
    <property type="entry name" value="WH-like_DNA-bd_sf"/>
</dbReference>
<gene>
    <name evidence="5" type="ORF">IPMB12_06725</name>
</gene>
<protein>
    <submittedName>
        <fullName evidence="5">Helix-turn-helix transcriptional regulator</fullName>
    </submittedName>
</protein>
<dbReference type="InterPro" id="IPR051011">
    <property type="entry name" value="Metal_resp_trans_reg"/>
</dbReference>
<name>A0A6G9IAZ7_9GAMM</name>
<dbReference type="Proteomes" id="UP000501168">
    <property type="component" value="Chromosome"/>
</dbReference>
<dbReference type="CDD" id="cd00090">
    <property type="entry name" value="HTH_ARSR"/>
    <property type="match status" value="1"/>
</dbReference>
<dbReference type="RefSeq" id="WP_166916194.1">
    <property type="nucleotide sequence ID" value="NZ_CP050253.1"/>
</dbReference>
<dbReference type="InterPro" id="IPR001845">
    <property type="entry name" value="HTH_ArsR_DNA-bd_dom"/>
</dbReference>
<dbReference type="InParanoid" id="A0A6G9IAZ7"/>
<dbReference type="Gene3D" id="1.10.10.10">
    <property type="entry name" value="Winged helix-like DNA-binding domain superfamily/Winged helix DNA-binding domain"/>
    <property type="match status" value="1"/>
</dbReference>
<dbReference type="GO" id="GO:0003700">
    <property type="term" value="F:DNA-binding transcription factor activity"/>
    <property type="evidence" value="ECO:0007669"/>
    <property type="project" value="InterPro"/>
</dbReference>
<evidence type="ECO:0000256" key="1">
    <source>
        <dbReference type="ARBA" id="ARBA00023015"/>
    </source>
</evidence>
<evidence type="ECO:0000256" key="3">
    <source>
        <dbReference type="ARBA" id="ARBA00023163"/>
    </source>
</evidence>
<dbReference type="PRINTS" id="PR00778">
    <property type="entry name" value="HTHARSR"/>
</dbReference>
<keyword evidence="2" id="KW-0238">DNA-binding</keyword>
<dbReference type="SUPFAM" id="SSF46785">
    <property type="entry name" value="Winged helix' DNA-binding domain"/>
    <property type="match status" value="1"/>
</dbReference>
<dbReference type="PROSITE" id="PS50987">
    <property type="entry name" value="HTH_ARSR_2"/>
    <property type="match status" value="1"/>
</dbReference>
<accession>A0A6G9IAZ7</accession>
<evidence type="ECO:0000313" key="5">
    <source>
        <dbReference type="EMBL" id="QIQ21408.1"/>
    </source>
</evidence>
<organism evidence="5 6">
    <name type="scientific">Zophobihabitans entericus</name>
    <dbReference type="NCBI Taxonomy" id="1635327"/>
    <lineage>
        <taxon>Bacteria</taxon>
        <taxon>Pseudomonadati</taxon>
        <taxon>Pseudomonadota</taxon>
        <taxon>Gammaproteobacteria</taxon>
        <taxon>Orbales</taxon>
        <taxon>Orbaceae</taxon>
        <taxon>Zophobihabitans</taxon>
    </lineage>
</organism>
<dbReference type="SMART" id="SM00418">
    <property type="entry name" value="HTH_ARSR"/>
    <property type="match status" value="1"/>
</dbReference>
<proteinExistence type="predicted"/>
<keyword evidence="6" id="KW-1185">Reference proteome</keyword>
<dbReference type="NCBIfam" id="NF033788">
    <property type="entry name" value="HTH_metalloreg"/>
    <property type="match status" value="1"/>
</dbReference>
<dbReference type="InterPro" id="IPR036390">
    <property type="entry name" value="WH_DNA-bd_sf"/>
</dbReference>
<dbReference type="EMBL" id="CP050253">
    <property type="protein sequence ID" value="QIQ21408.1"/>
    <property type="molecule type" value="Genomic_DNA"/>
</dbReference>
<evidence type="ECO:0000313" key="6">
    <source>
        <dbReference type="Proteomes" id="UP000501168"/>
    </source>
</evidence>
<dbReference type="InterPro" id="IPR011991">
    <property type="entry name" value="ArsR-like_HTH"/>
</dbReference>
<dbReference type="PANTHER" id="PTHR43132:SF2">
    <property type="entry name" value="ARSENICAL RESISTANCE OPERON REPRESSOR ARSR-RELATED"/>
    <property type="match status" value="1"/>
</dbReference>
<dbReference type="KEGG" id="orb:IPMB12_06725"/>
<dbReference type="PANTHER" id="PTHR43132">
    <property type="entry name" value="ARSENICAL RESISTANCE OPERON REPRESSOR ARSR-RELATED"/>
    <property type="match status" value="1"/>
</dbReference>
<dbReference type="Pfam" id="PF12840">
    <property type="entry name" value="HTH_20"/>
    <property type="match status" value="1"/>
</dbReference>
<keyword evidence="1" id="KW-0805">Transcription regulation</keyword>
<feature type="domain" description="HTH arsR-type" evidence="4">
    <location>
        <begin position="1"/>
        <end position="95"/>
    </location>
</feature>